<feature type="transmembrane region" description="Helical" evidence="2">
    <location>
        <begin position="45"/>
        <end position="65"/>
    </location>
</feature>
<dbReference type="OrthoDB" id="3596006at2759"/>
<dbReference type="EMBL" id="KN880543">
    <property type="protein sequence ID" value="KIY66795.1"/>
    <property type="molecule type" value="Genomic_DNA"/>
</dbReference>
<keyword evidence="2" id="KW-0812">Transmembrane</keyword>
<evidence type="ECO:0000313" key="3">
    <source>
        <dbReference type="EMBL" id="KIY66795.1"/>
    </source>
</evidence>
<evidence type="ECO:0000256" key="1">
    <source>
        <dbReference type="SAM" id="MobiDB-lite"/>
    </source>
</evidence>
<feature type="transmembrane region" description="Helical" evidence="2">
    <location>
        <begin position="86"/>
        <end position="106"/>
    </location>
</feature>
<gene>
    <name evidence="3" type="ORF">CYLTODRAFT_354350</name>
</gene>
<dbReference type="Proteomes" id="UP000054007">
    <property type="component" value="Unassembled WGS sequence"/>
</dbReference>
<evidence type="ECO:0000313" key="4">
    <source>
        <dbReference type="Proteomes" id="UP000054007"/>
    </source>
</evidence>
<accession>A0A0D7B9B5</accession>
<name>A0A0D7B9B5_9AGAR</name>
<dbReference type="AlphaFoldDB" id="A0A0D7B9B5"/>
<evidence type="ECO:0000256" key="2">
    <source>
        <dbReference type="SAM" id="Phobius"/>
    </source>
</evidence>
<reference evidence="3 4" key="1">
    <citation type="journal article" date="2015" name="Fungal Genet. Biol.">
        <title>Evolution of novel wood decay mechanisms in Agaricales revealed by the genome sequences of Fistulina hepatica and Cylindrobasidium torrendii.</title>
        <authorList>
            <person name="Floudas D."/>
            <person name="Held B.W."/>
            <person name="Riley R."/>
            <person name="Nagy L.G."/>
            <person name="Koehler G."/>
            <person name="Ransdell A.S."/>
            <person name="Younus H."/>
            <person name="Chow J."/>
            <person name="Chiniquy J."/>
            <person name="Lipzen A."/>
            <person name="Tritt A."/>
            <person name="Sun H."/>
            <person name="Haridas S."/>
            <person name="LaButti K."/>
            <person name="Ohm R.A."/>
            <person name="Kues U."/>
            <person name="Blanchette R.A."/>
            <person name="Grigoriev I.V."/>
            <person name="Minto R.E."/>
            <person name="Hibbett D.S."/>
        </authorList>
    </citation>
    <scope>NUCLEOTIDE SEQUENCE [LARGE SCALE GENOMIC DNA]</scope>
    <source>
        <strain evidence="3 4">FP15055 ss-10</strain>
    </source>
</reference>
<proteinExistence type="predicted"/>
<organism evidence="3 4">
    <name type="scientific">Cylindrobasidium torrendii FP15055 ss-10</name>
    <dbReference type="NCBI Taxonomy" id="1314674"/>
    <lineage>
        <taxon>Eukaryota</taxon>
        <taxon>Fungi</taxon>
        <taxon>Dikarya</taxon>
        <taxon>Basidiomycota</taxon>
        <taxon>Agaricomycotina</taxon>
        <taxon>Agaricomycetes</taxon>
        <taxon>Agaricomycetidae</taxon>
        <taxon>Agaricales</taxon>
        <taxon>Marasmiineae</taxon>
        <taxon>Physalacriaceae</taxon>
        <taxon>Cylindrobasidium</taxon>
    </lineage>
</organism>
<keyword evidence="4" id="KW-1185">Reference proteome</keyword>
<sequence length="197" mass="22105">MNIALAAECTATYSLSKYEDLQKHVEAWFIADRAHLYQNDIIDCIISTIVFCVFVATIFGADFFFLAQFPRHTYPRWYDYARRGSAAFIALGMLACSIAGTVIVAGNTAALSGPSYEDVVAIYQHPPFQYDQWSVNIAWVVLLWIATVSVFVATAFMFLGVAHEQKYGFPSLSSEKLNTEEKVPRKTHTKEQPIEAV</sequence>
<feature type="region of interest" description="Disordered" evidence="1">
    <location>
        <begin position="178"/>
        <end position="197"/>
    </location>
</feature>
<keyword evidence="2" id="KW-0472">Membrane</keyword>
<feature type="transmembrane region" description="Helical" evidence="2">
    <location>
        <begin position="137"/>
        <end position="162"/>
    </location>
</feature>
<keyword evidence="2" id="KW-1133">Transmembrane helix</keyword>
<protein>
    <submittedName>
        <fullName evidence="3">Uncharacterized protein</fullName>
    </submittedName>
</protein>